<dbReference type="OrthoDB" id="5372249at2759"/>
<dbReference type="EMBL" id="KI966466">
    <property type="protein sequence ID" value="EWC43413.1"/>
    <property type="molecule type" value="Genomic_DNA"/>
</dbReference>
<accession>W7HTZ0</accession>
<feature type="coiled-coil region" evidence="1">
    <location>
        <begin position="383"/>
        <end position="410"/>
    </location>
</feature>
<gene>
    <name evidence="3" type="ORF">DRE_07660</name>
</gene>
<feature type="compositionally biased region" description="Basic and acidic residues" evidence="2">
    <location>
        <begin position="17"/>
        <end position="47"/>
    </location>
</feature>
<reference evidence="3 4" key="1">
    <citation type="submission" date="2013-05" db="EMBL/GenBank/DDBJ databases">
        <title>Drechslerella stenobrocha genome reveals carnivorous origination and mechanical trapping mechanism of predatory fungi.</title>
        <authorList>
            <person name="Liu X."/>
            <person name="Zhang W."/>
            <person name="Liu K."/>
        </authorList>
    </citation>
    <scope>NUCLEOTIDE SEQUENCE [LARGE SCALE GENOMIC DNA]</scope>
    <source>
        <strain evidence="3 4">248</strain>
    </source>
</reference>
<dbReference type="AlphaFoldDB" id="W7HTZ0"/>
<organism evidence="3 4">
    <name type="scientific">Drechslerella stenobrocha 248</name>
    <dbReference type="NCBI Taxonomy" id="1043628"/>
    <lineage>
        <taxon>Eukaryota</taxon>
        <taxon>Fungi</taxon>
        <taxon>Dikarya</taxon>
        <taxon>Ascomycota</taxon>
        <taxon>Pezizomycotina</taxon>
        <taxon>Orbiliomycetes</taxon>
        <taxon>Orbiliales</taxon>
        <taxon>Orbiliaceae</taxon>
        <taxon>Drechslerella</taxon>
    </lineage>
</organism>
<feature type="region of interest" description="Disordered" evidence="2">
    <location>
        <begin position="196"/>
        <end position="216"/>
    </location>
</feature>
<evidence type="ECO:0000313" key="3">
    <source>
        <dbReference type="EMBL" id="EWC43413.1"/>
    </source>
</evidence>
<evidence type="ECO:0000256" key="2">
    <source>
        <dbReference type="SAM" id="MobiDB-lite"/>
    </source>
</evidence>
<dbReference type="Proteomes" id="UP000024837">
    <property type="component" value="Unassembled WGS sequence"/>
</dbReference>
<feature type="region of interest" description="Disordered" evidence="2">
    <location>
        <begin position="1"/>
        <end position="82"/>
    </location>
</feature>
<keyword evidence="4" id="KW-1185">Reference proteome</keyword>
<dbReference type="HOGENOM" id="CLU_628546_0_0_1"/>
<feature type="compositionally biased region" description="Low complexity" evidence="2">
    <location>
        <begin position="60"/>
        <end position="70"/>
    </location>
</feature>
<keyword evidence="1" id="KW-0175">Coiled coil</keyword>
<evidence type="ECO:0000313" key="4">
    <source>
        <dbReference type="Proteomes" id="UP000024837"/>
    </source>
</evidence>
<protein>
    <submittedName>
        <fullName evidence="3">Uncharacterized protein</fullName>
    </submittedName>
</protein>
<sequence length="436" mass="49259">MPTHHQRPSSQTTPKLPSDDPKQQEAELPTADHEDQLQAKEDLREAAKVLLPVSPDTADASSETPKEAAAPEPPDGVLLSHSVHASLMSELADLRKRVSDVQKLHKASQTRVREWEAYRVSMDKYIQQLSKDRQVLVERLTTSEQAAAERQQQSANMFKQLNSTNADWQAHAQRLENQVKQLERDKADALMQVVQQSDRANAAEDDKKRSLVASQEEARRAQVAMTADFDGRAKAYEMMTTQMSTHIEHLEKHEKHRIAQVSDLEAERQRLQNENTGLKATVEDWKLQHGAVSSARSAATKELQLSRARVVNLEAEANKTKLQLEEGERVKAELADTQQKLERMKDTEKTLEQFVSTATEEKDKLRELLKASTAARGRLGAALTEAEGKVADGEKKIKMLEKANEAQKKRMYMLGQRMAEKVDWWEGQLRPQRATA</sequence>
<feature type="coiled-coil region" evidence="1">
    <location>
        <begin position="254"/>
        <end position="347"/>
    </location>
</feature>
<evidence type="ECO:0000256" key="1">
    <source>
        <dbReference type="SAM" id="Coils"/>
    </source>
</evidence>
<proteinExistence type="predicted"/>
<name>W7HTZ0_9PEZI</name>